<protein>
    <submittedName>
        <fullName evidence="1">F-box/LRR-repeat MAX2 A</fullName>
    </submittedName>
</protein>
<accession>A0ABS8VMZ1</accession>
<dbReference type="EMBL" id="JACEIK010005642">
    <property type="protein sequence ID" value="MCE0481951.1"/>
    <property type="molecule type" value="Genomic_DNA"/>
</dbReference>
<evidence type="ECO:0000313" key="2">
    <source>
        <dbReference type="Proteomes" id="UP000823775"/>
    </source>
</evidence>
<comment type="caution">
    <text evidence="1">The sequence shown here is derived from an EMBL/GenBank/DDBJ whole genome shotgun (WGS) entry which is preliminary data.</text>
</comment>
<reference evidence="1 2" key="1">
    <citation type="journal article" date="2021" name="BMC Genomics">
        <title>Datura genome reveals duplications of psychoactive alkaloid biosynthetic genes and high mutation rate following tissue culture.</title>
        <authorList>
            <person name="Rajewski A."/>
            <person name="Carter-House D."/>
            <person name="Stajich J."/>
            <person name="Litt A."/>
        </authorList>
    </citation>
    <scope>NUCLEOTIDE SEQUENCE [LARGE SCALE GENOMIC DNA]</scope>
    <source>
        <strain evidence="1">AR-01</strain>
    </source>
</reference>
<dbReference type="InterPro" id="IPR032675">
    <property type="entry name" value="LRR_dom_sf"/>
</dbReference>
<sequence>MFDPTYIGFVGDEGLISIATNCPKLSVHHLADTSALSNSQGDPNDEGSTQEDAKFSVSTLIEVFSGLPLLEELVLDVCNDVRDAWEFLNANSLHLVLGK</sequence>
<dbReference type="Gene3D" id="3.80.10.10">
    <property type="entry name" value="Ribonuclease Inhibitor"/>
    <property type="match status" value="1"/>
</dbReference>
<evidence type="ECO:0000313" key="1">
    <source>
        <dbReference type="EMBL" id="MCE0481951.1"/>
    </source>
</evidence>
<gene>
    <name evidence="1" type="primary">MAX2A_4</name>
    <name evidence="1" type="ORF">HAX54_040177</name>
</gene>
<keyword evidence="2" id="KW-1185">Reference proteome</keyword>
<dbReference type="Proteomes" id="UP000823775">
    <property type="component" value="Unassembled WGS sequence"/>
</dbReference>
<name>A0ABS8VMZ1_DATST</name>
<proteinExistence type="predicted"/>
<organism evidence="1 2">
    <name type="scientific">Datura stramonium</name>
    <name type="common">Jimsonweed</name>
    <name type="synonym">Common thornapple</name>
    <dbReference type="NCBI Taxonomy" id="4076"/>
    <lineage>
        <taxon>Eukaryota</taxon>
        <taxon>Viridiplantae</taxon>
        <taxon>Streptophyta</taxon>
        <taxon>Embryophyta</taxon>
        <taxon>Tracheophyta</taxon>
        <taxon>Spermatophyta</taxon>
        <taxon>Magnoliopsida</taxon>
        <taxon>eudicotyledons</taxon>
        <taxon>Gunneridae</taxon>
        <taxon>Pentapetalae</taxon>
        <taxon>asterids</taxon>
        <taxon>lamiids</taxon>
        <taxon>Solanales</taxon>
        <taxon>Solanaceae</taxon>
        <taxon>Solanoideae</taxon>
        <taxon>Datureae</taxon>
        <taxon>Datura</taxon>
    </lineage>
</organism>